<dbReference type="Pfam" id="PF02467">
    <property type="entry name" value="Whib"/>
    <property type="match status" value="1"/>
</dbReference>
<keyword evidence="11 12" id="KW-0804">Transcription</keyword>
<dbReference type="GO" id="GO:0005737">
    <property type="term" value="C:cytoplasm"/>
    <property type="evidence" value="ECO:0007669"/>
    <property type="project" value="UniProtKB-SubCell"/>
</dbReference>
<dbReference type="GO" id="GO:0045892">
    <property type="term" value="P:negative regulation of DNA-templated transcription"/>
    <property type="evidence" value="ECO:0007669"/>
    <property type="project" value="TreeGrafter"/>
</dbReference>
<feature type="binding site" evidence="12">
    <location>
        <position position="53"/>
    </location>
    <ligand>
        <name>[4Fe-4S] cluster</name>
        <dbReference type="ChEBI" id="CHEBI:49883"/>
    </ligand>
</feature>
<evidence type="ECO:0000256" key="10">
    <source>
        <dbReference type="ARBA" id="ARBA00023157"/>
    </source>
</evidence>
<dbReference type="AlphaFoldDB" id="A0A371P3K0"/>
<evidence type="ECO:0000256" key="3">
    <source>
        <dbReference type="ARBA" id="ARBA00022485"/>
    </source>
</evidence>
<evidence type="ECO:0000256" key="1">
    <source>
        <dbReference type="ARBA" id="ARBA00004496"/>
    </source>
</evidence>
<dbReference type="GO" id="GO:0035731">
    <property type="term" value="F:dinitrosyl-iron complex binding"/>
    <property type="evidence" value="ECO:0007669"/>
    <property type="project" value="UniProtKB-UniRule"/>
</dbReference>
<dbReference type="GO" id="GO:0047134">
    <property type="term" value="F:protein-disulfide reductase [NAD(P)H] activity"/>
    <property type="evidence" value="ECO:0007669"/>
    <property type="project" value="TreeGrafter"/>
</dbReference>
<keyword evidence="7 12" id="KW-0411">Iron-sulfur</keyword>
<comment type="subcellular location">
    <subcellularLocation>
        <location evidence="1 12">Cytoplasm</location>
    </subcellularLocation>
</comment>
<keyword evidence="8 12" id="KW-0805">Transcription regulation</keyword>
<dbReference type="PANTHER" id="PTHR38839:SF5">
    <property type="entry name" value="TRANSCRIPTIONAL REGULATOR WHID"/>
    <property type="match status" value="1"/>
</dbReference>
<organism evidence="14 15">
    <name type="scientific">Aeromicrobium endophyticum</name>
    <dbReference type="NCBI Taxonomy" id="2292704"/>
    <lineage>
        <taxon>Bacteria</taxon>
        <taxon>Bacillati</taxon>
        <taxon>Actinomycetota</taxon>
        <taxon>Actinomycetes</taxon>
        <taxon>Propionibacteriales</taxon>
        <taxon>Nocardioidaceae</taxon>
        <taxon>Aeromicrobium</taxon>
    </lineage>
</organism>
<protein>
    <recommendedName>
        <fullName evidence="12">Transcriptional regulator WhiB</fullName>
    </recommendedName>
</protein>
<evidence type="ECO:0000256" key="7">
    <source>
        <dbReference type="ARBA" id="ARBA00023014"/>
    </source>
</evidence>
<keyword evidence="5 12" id="KW-0479">Metal-binding</keyword>
<keyword evidence="15" id="KW-1185">Reference proteome</keyword>
<evidence type="ECO:0000313" key="14">
    <source>
        <dbReference type="EMBL" id="REK70519.1"/>
    </source>
</evidence>
<feature type="binding site" evidence="12">
    <location>
        <position position="56"/>
    </location>
    <ligand>
        <name>[4Fe-4S] cluster</name>
        <dbReference type="ChEBI" id="CHEBI:49883"/>
    </ligand>
</feature>
<dbReference type="HAMAP" id="MF_01479">
    <property type="entry name" value="WhiB"/>
    <property type="match status" value="1"/>
</dbReference>
<keyword evidence="4 12" id="KW-0963">Cytoplasm</keyword>
<dbReference type="GO" id="GO:0003677">
    <property type="term" value="F:DNA binding"/>
    <property type="evidence" value="ECO:0007669"/>
    <property type="project" value="UniProtKB-UniRule"/>
</dbReference>
<evidence type="ECO:0000256" key="8">
    <source>
        <dbReference type="ARBA" id="ARBA00023015"/>
    </source>
</evidence>
<dbReference type="RefSeq" id="WP_119705109.1">
    <property type="nucleotide sequence ID" value="NZ_JBHSOI010000002.1"/>
</dbReference>
<dbReference type="GO" id="GO:0045454">
    <property type="term" value="P:cell redox homeostasis"/>
    <property type="evidence" value="ECO:0007669"/>
    <property type="project" value="TreeGrafter"/>
</dbReference>
<evidence type="ECO:0000256" key="4">
    <source>
        <dbReference type="ARBA" id="ARBA00022490"/>
    </source>
</evidence>
<keyword evidence="10 12" id="KW-1015">Disulfide bond</keyword>
<dbReference type="Proteomes" id="UP000265581">
    <property type="component" value="Unassembled WGS sequence"/>
</dbReference>
<evidence type="ECO:0000256" key="6">
    <source>
        <dbReference type="ARBA" id="ARBA00023004"/>
    </source>
</evidence>
<evidence type="ECO:0000256" key="2">
    <source>
        <dbReference type="ARBA" id="ARBA00006597"/>
    </source>
</evidence>
<dbReference type="GO" id="GO:0046872">
    <property type="term" value="F:metal ion binding"/>
    <property type="evidence" value="ECO:0007669"/>
    <property type="project" value="UniProtKB-KW"/>
</dbReference>
<comment type="PTM">
    <text evidence="12">The Fe-S cluster can be nitrosylated by nitric oxide (NO).</text>
</comment>
<comment type="PTM">
    <text evidence="12">Upon Fe-S cluster removal intramolecular disulfide bonds are formed.</text>
</comment>
<comment type="similarity">
    <text evidence="2 12">Belongs to the WhiB family.</text>
</comment>
<comment type="caution">
    <text evidence="14">The sequence shown here is derived from an EMBL/GenBank/DDBJ whole genome shotgun (WGS) entry which is preliminary data.</text>
</comment>
<dbReference type="OrthoDB" id="4954884at2"/>
<feature type="domain" description="4Fe-4S Wbl-type" evidence="13">
    <location>
        <begin position="22"/>
        <end position="86"/>
    </location>
</feature>
<evidence type="ECO:0000256" key="9">
    <source>
        <dbReference type="ARBA" id="ARBA00023125"/>
    </source>
</evidence>
<comment type="cofactor">
    <cofactor evidence="12">
        <name>[4Fe-4S] cluster</name>
        <dbReference type="ChEBI" id="CHEBI:49883"/>
    </cofactor>
    <text evidence="12">Binds 1 [4Fe-4S] cluster per subunit. Following nitrosylation of the [4Fe-4S] cluster binds 1 [4Fe-8(NO)] cluster per subunit.</text>
</comment>
<gene>
    <name evidence="12" type="primary">whiB</name>
    <name evidence="14" type="ORF">DX116_15435</name>
</gene>
<feature type="binding site" evidence="12">
    <location>
        <position position="23"/>
    </location>
    <ligand>
        <name>[4Fe-4S] cluster</name>
        <dbReference type="ChEBI" id="CHEBI:49883"/>
    </ligand>
</feature>
<dbReference type="EMBL" id="QUBR01000002">
    <property type="protein sequence ID" value="REK70519.1"/>
    <property type="molecule type" value="Genomic_DNA"/>
</dbReference>
<dbReference type="PROSITE" id="PS51674">
    <property type="entry name" value="4FE4S_WBL"/>
    <property type="match status" value="1"/>
</dbReference>
<dbReference type="InterPro" id="IPR034768">
    <property type="entry name" value="4FE4S_WBL"/>
</dbReference>
<evidence type="ECO:0000259" key="13">
    <source>
        <dbReference type="PROSITE" id="PS51674"/>
    </source>
</evidence>
<evidence type="ECO:0000256" key="11">
    <source>
        <dbReference type="ARBA" id="ARBA00023163"/>
    </source>
</evidence>
<evidence type="ECO:0000313" key="15">
    <source>
        <dbReference type="Proteomes" id="UP000265581"/>
    </source>
</evidence>
<comment type="function">
    <text evidence="12">Acts as a transcriptional regulator. Probably redox-responsive. The apo- but not holo-form probably binds DNA.</text>
</comment>
<reference evidence="14 15" key="1">
    <citation type="submission" date="2018-08" db="EMBL/GenBank/DDBJ databases">
        <title>Aeromicrobium sp. M2KJ-4, whole genome shotgun sequence.</title>
        <authorList>
            <person name="Tuo L."/>
        </authorList>
    </citation>
    <scope>NUCLEOTIDE SEQUENCE [LARGE SCALE GENOMIC DNA]</scope>
    <source>
        <strain evidence="14 15">M2KJ-4</strain>
    </source>
</reference>
<sequence length="92" mass="10392">MAAISRLPMPIQETYEWQYDGACRGVDPEIFFSPDAERGPRRRAREAAAKALCAVCPVIQQCRDHALTVREPYGTWGGLTINERDQLLRETA</sequence>
<keyword evidence="3 12" id="KW-0004">4Fe-4S</keyword>
<name>A0A371P3K0_9ACTN</name>
<dbReference type="PANTHER" id="PTHR38839">
    <property type="entry name" value="TRANSCRIPTIONAL REGULATOR WHID-RELATED"/>
    <property type="match status" value="1"/>
</dbReference>
<dbReference type="GO" id="GO:0051539">
    <property type="term" value="F:4 iron, 4 sulfur cluster binding"/>
    <property type="evidence" value="ECO:0007669"/>
    <property type="project" value="UniProtKB-UniRule"/>
</dbReference>
<keyword evidence="6 12" id="KW-0408">Iron</keyword>
<feature type="binding site" evidence="12">
    <location>
        <position position="62"/>
    </location>
    <ligand>
        <name>[4Fe-4S] cluster</name>
        <dbReference type="ChEBI" id="CHEBI:49883"/>
    </ligand>
</feature>
<proteinExistence type="inferred from homology"/>
<dbReference type="InterPro" id="IPR003482">
    <property type="entry name" value="Whib"/>
</dbReference>
<evidence type="ECO:0000256" key="12">
    <source>
        <dbReference type="HAMAP-Rule" id="MF_01479"/>
    </source>
</evidence>
<accession>A0A371P3K0</accession>
<evidence type="ECO:0000256" key="5">
    <source>
        <dbReference type="ARBA" id="ARBA00022723"/>
    </source>
</evidence>
<keyword evidence="9 12" id="KW-0238">DNA-binding</keyword>